<evidence type="ECO:0000256" key="5">
    <source>
        <dbReference type="ARBA" id="ARBA00023136"/>
    </source>
</evidence>
<keyword evidence="3 6" id="KW-0812">Transmembrane</keyword>
<organism evidence="8 9">
    <name type="scientific">Cytobacillus oceanisediminis</name>
    <dbReference type="NCBI Taxonomy" id="665099"/>
    <lineage>
        <taxon>Bacteria</taxon>
        <taxon>Bacillati</taxon>
        <taxon>Bacillota</taxon>
        <taxon>Bacilli</taxon>
        <taxon>Bacillales</taxon>
        <taxon>Bacillaceae</taxon>
        <taxon>Cytobacillus</taxon>
    </lineage>
</organism>
<comment type="similarity">
    <text evidence="6">Belongs to the binding-protein-dependent transport system permease family.</text>
</comment>
<comment type="subcellular location">
    <subcellularLocation>
        <location evidence="6">Cell membrane</location>
        <topology evidence="6">Multi-pass membrane protein</topology>
    </subcellularLocation>
    <subcellularLocation>
        <location evidence="1">Membrane</location>
        <topology evidence="1">Multi-pass membrane protein</topology>
    </subcellularLocation>
</comment>
<dbReference type="Proteomes" id="UP000247150">
    <property type="component" value="Unassembled WGS sequence"/>
</dbReference>
<feature type="domain" description="ABC transmembrane type-1" evidence="7">
    <location>
        <begin position="97"/>
        <end position="305"/>
    </location>
</feature>
<dbReference type="GO" id="GO:0005886">
    <property type="term" value="C:plasma membrane"/>
    <property type="evidence" value="ECO:0007669"/>
    <property type="project" value="UniProtKB-SubCell"/>
</dbReference>
<comment type="caution">
    <text evidence="8">The sequence shown here is derived from an EMBL/GenBank/DDBJ whole genome shotgun (WGS) entry which is preliminary data.</text>
</comment>
<proteinExistence type="inferred from homology"/>
<dbReference type="SUPFAM" id="SSF55486">
    <property type="entry name" value="Metalloproteases ('zincins'), catalytic domain"/>
    <property type="match status" value="1"/>
</dbReference>
<dbReference type="AlphaFoldDB" id="A0A2V3A0S3"/>
<protein>
    <submittedName>
        <fullName evidence="8">ABC-type dipeptide/oligopeptide/nickel transport system permease subunit</fullName>
    </submittedName>
</protein>
<keyword evidence="5 6" id="KW-0472">Membrane</keyword>
<accession>A0A2V3A0S3</accession>
<dbReference type="Pfam" id="PF00528">
    <property type="entry name" value="BPD_transp_1"/>
    <property type="match status" value="1"/>
</dbReference>
<evidence type="ECO:0000259" key="7">
    <source>
        <dbReference type="PROSITE" id="PS50928"/>
    </source>
</evidence>
<evidence type="ECO:0000256" key="6">
    <source>
        <dbReference type="RuleBase" id="RU363032"/>
    </source>
</evidence>
<reference evidence="8 9" key="1">
    <citation type="submission" date="2018-05" db="EMBL/GenBank/DDBJ databases">
        <title>Freshwater and sediment microbial communities from various areas in North America, analyzing microbe dynamics in response to fracking.</title>
        <authorList>
            <person name="Lamendella R."/>
        </authorList>
    </citation>
    <scope>NUCLEOTIDE SEQUENCE [LARGE SCALE GENOMIC DNA]</scope>
    <source>
        <strain evidence="8 9">15_TX</strain>
    </source>
</reference>
<evidence type="ECO:0000256" key="3">
    <source>
        <dbReference type="ARBA" id="ARBA00022692"/>
    </source>
</evidence>
<feature type="transmembrane region" description="Helical" evidence="6">
    <location>
        <begin position="351"/>
        <end position="369"/>
    </location>
</feature>
<dbReference type="EMBL" id="QGTW01000003">
    <property type="protein sequence ID" value="PWW30311.1"/>
    <property type="molecule type" value="Genomic_DNA"/>
</dbReference>
<keyword evidence="2 6" id="KW-0813">Transport</keyword>
<evidence type="ECO:0000256" key="4">
    <source>
        <dbReference type="ARBA" id="ARBA00022989"/>
    </source>
</evidence>
<name>A0A2V3A0S3_9BACI</name>
<feature type="transmembrane region" description="Helical" evidence="6">
    <location>
        <begin position="130"/>
        <end position="152"/>
    </location>
</feature>
<gene>
    <name evidence="8" type="ORF">DFO73_103195</name>
</gene>
<feature type="transmembrane region" description="Helical" evidence="6">
    <location>
        <begin position="99"/>
        <end position="123"/>
    </location>
</feature>
<dbReference type="GO" id="GO:0055085">
    <property type="term" value="P:transmembrane transport"/>
    <property type="evidence" value="ECO:0007669"/>
    <property type="project" value="InterPro"/>
</dbReference>
<dbReference type="CDD" id="cd09604">
    <property type="entry name" value="M1_APN_like"/>
    <property type="match status" value="1"/>
</dbReference>
<dbReference type="Gene3D" id="1.10.3720.10">
    <property type="entry name" value="MetI-like"/>
    <property type="match status" value="1"/>
</dbReference>
<dbReference type="InterPro" id="IPR035906">
    <property type="entry name" value="MetI-like_sf"/>
</dbReference>
<dbReference type="InterPro" id="IPR027268">
    <property type="entry name" value="Peptidase_M4/M1_CTD_sf"/>
</dbReference>
<dbReference type="SUPFAM" id="SSF161098">
    <property type="entry name" value="MetI-like"/>
    <property type="match status" value="1"/>
</dbReference>
<feature type="transmembrane region" description="Helical" evidence="6">
    <location>
        <begin position="164"/>
        <end position="183"/>
    </location>
</feature>
<evidence type="ECO:0000256" key="2">
    <source>
        <dbReference type="ARBA" id="ARBA00022448"/>
    </source>
</evidence>
<feature type="transmembrane region" description="Helical" evidence="6">
    <location>
        <begin position="25"/>
        <end position="48"/>
    </location>
</feature>
<dbReference type="InterPro" id="IPR000515">
    <property type="entry name" value="MetI-like"/>
</dbReference>
<dbReference type="PANTHER" id="PTHR43839">
    <property type="entry name" value="OPPC IN A BINDING PROTEIN-DEPENDENT TRANSPORT SYSTEM"/>
    <property type="match status" value="1"/>
</dbReference>
<dbReference type="CDD" id="cd06261">
    <property type="entry name" value="TM_PBP2"/>
    <property type="match status" value="1"/>
</dbReference>
<feature type="transmembrane region" description="Helical" evidence="6">
    <location>
        <begin position="286"/>
        <end position="308"/>
    </location>
</feature>
<feature type="transmembrane region" description="Helical" evidence="6">
    <location>
        <begin position="225"/>
        <end position="250"/>
    </location>
</feature>
<evidence type="ECO:0000313" key="8">
    <source>
        <dbReference type="EMBL" id="PWW30311.1"/>
    </source>
</evidence>
<dbReference type="PROSITE" id="PS50928">
    <property type="entry name" value="ABC_TM1"/>
    <property type="match status" value="1"/>
</dbReference>
<keyword evidence="4 6" id="KW-1133">Transmembrane helix</keyword>
<dbReference type="PANTHER" id="PTHR43839:SF3">
    <property type="entry name" value="OLIGOPEPTIDE ABC TRANSPORTER, PERMEASE PROTEIN"/>
    <property type="match status" value="1"/>
</dbReference>
<sequence>MFQLGYYSICLNGVLFMNRLLKVNYSLYIGTFLVTVLLFFCIFGPMLAQHSLTSTLETQYTNGKVLAPPMEPFESHSYPLGTDKWGYDLMSMILNGLRYTVYIAAAVTAIKMLVGTIIGLYFGTLKKTPGWMIAFESAWSYVPLFLILYFFLSPISFNSSIETSTLIGYFIIIASVISIPSIVSSVRLKTAELYQSVYIDAGRVLGASKHRLIWKHIFPQLKESFLVMFILEIVYVIALMGQLALMNIFVGGTIMRYDPIIYLSVTKELAGLVGQARGNIYGSTHILLVPLIVLLFTTASFSLLANGLKNRFQSNYQRTPWIKTGHEPQVLPTRKQYGAKRGFWTLSTPKVFLGVLVIAFAGAGIYVTATKDRDIGVKSGSQAEYTLDLKMDANGIFSAEADIQLKNKSDEEWEELVFYFIPNVFKKGHPFESIEGTSESEIQEVTLNGQKTEYTLQDDTLTIPVSEGMADRAKHRINIKYGFTVPEKGSRFSTVIPNHYLAQWYPMAAVYQNGKWNKEPYKEGLETFHTGFSDFKVSYKLPDGYSLVSTAEKDPEAEKNEGTVKAERVREFFIAVMKDMDMYETEAEDGVKIRLFTRNNHNKDPAASLELARKALSFYQENIGEYPHNQLDIVLDEGQFMEYPGIVTINPYIGDKRFYDISIVHEIAHQYFYGVVANDPYHHAWVDEGMTEFAASMYYYAGENQPEPQAFGISHYRMETIEEEGLGRQYSNVPLDKVKHTGYIYGQPALEIYKLIQEKYRQKGETPKEVGMQYLSDYYQKFRYKEVDTQEFIRFTKDYFSVPTGYFNNWLDTSNKTSS</sequence>
<evidence type="ECO:0000313" key="9">
    <source>
        <dbReference type="Proteomes" id="UP000247150"/>
    </source>
</evidence>
<evidence type="ECO:0000256" key="1">
    <source>
        <dbReference type="ARBA" id="ARBA00004141"/>
    </source>
</evidence>
<dbReference type="Gene3D" id="1.10.390.10">
    <property type="entry name" value="Neutral Protease Domain 2"/>
    <property type="match status" value="1"/>
</dbReference>